<dbReference type="AlphaFoldDB" id="A0A1Y2SV58"/>
<keyword evidence="2" id="KW-0328">Glycosyltransferase</keyword>
<dbReference type="SUPFAM" id="SSF53756">
    <property type="entry name" value="UDP-Glycosyltransferase/glycogen phosphorylase"/>
    <property type="match status" value="1"/>
</dbReference>
<evidence type="ECO:0000313" key="3">
    <source>
        <dbReference type="Proteomes" id="UP000194204"/>
    </source>
</evidence>
<name>A0A1Y2SV58_9GAMM</name>
<proteinExistence type="predicted"/>
<feature type="domain" description="Glycosyltransferase subfamily 4-like N-terminal" evidence="1">
    <location>
        <begin position="26"/>
        <end position="175"/>
    </location>
</feature>
<dbReference type="EMBL" id="MUBK01000001">
    <property type="protein sequence ID" value="OTA21859.1"/>
    <property type="molecule type" value="Genomic_DNA"/>
</dbReference>
<reference evidence="2 3" key="1">
    <citation type="submission" date="2017-01" db="EMBL/GenBank/DDBJ databases">
        <title>Deconstructing symbiosis and pathogenesis requirements using a combined genomic-metabolomic approach.</title>
        <authorList>
            <person name="Tobias N.J."/>
            <person name="Wolff H."/>
            <person name="Djahanschiri B."/>
            <person name="Ebersberger I."/>
            <person name="Bode H.B."/>
        </authorList>
    </citation>
    <scope>NUCLEOTIDE SEQUENCE [LARGE SCALE GENOMIC DNA]</scope>
    <source>
        <strain evidence="2 3">DSM 4764</strain>
    </source>
</reference>
<keyword evidence="2" id="KW-0808">Transferase</keyword>
<dbReference type="Gene3D" id="3.40.50.2000">
    <property type="entry name" value="Glycogen Phosphorylase B"/>
    <property type="match status" value="1"/>
</dbReference>
<evidence type="ECO:0000259" key="1">
    <source>
        <dbReference type="Pfam" id="PF13579"/>
    </source>
</evidence>
<dbReference type="EC" id="2.4.1.283" evidence="2"/>
<dbReference type="InterPro" id="IPR028098">
    <property type="entry name" value="Glyco_trans_4-like_N"/>
</dbReference>
<dbReference type="Pfam" id="PF13579">
    <property type="entry name" value="Glyco_trans_4_4"/>
    <property type="match status" value="1"/>
</dbReference>
<dbReference type="GO" id="GO:0102319">
    <property type="term" value="F:2-deoxystreptamine N-acetyl-D-glucosaminyltransferase activity"/>
    <property type="evidence" value="ECO:0007669"/>
    <property type="project" value="UniProtKB-EC"/>
</dbReference>
<dbReference type="Proteomes" id="UP000194204">
    <property type="component" value="Unassembled WGS sequence"/>
</dbReference>
<dbReference type="STRING" id="40578.Xbed_00108"/>
<keyword evidence="3" id="KW-1185">Reference proteome</keyword>
<comment type="caution">
    <text evidence="2">The sequence shown here is derived from an EMBL/GenBank/DDBJ whole genome shotgun (WGS) entry which is preliminary data.</text>
</comment>
<dbReference type="RefSeq" id="WP_167371842.1">
    <property type="nucleotide sequence ID" value="NZ_CAWNHF010000001.1"/>
</dbReference>
<gene>
    <name evidence="2" type="primary">neoD</name>
    <name evidence="2" type="ORF">Xbed_00108</name>
</gene>
<accession>A0A1Y2SV58</accession>
<sequence>MRVLRLTPFFHHPDVKNWPAKYDSVGGMQIQIWRQAMWMAQQGVQQHVMTIGFPGLPRERHLHPELCVERTYIQLPEFRSELSGLKGLTLSWALATLFTIRKKARQKPFDLIHLHLDGQIPALLVAYLVPKLLPCPLILTIHCSRLSVYQPMSIWDRMTHKLARFLERKAVKLATTT</sequence>
<protein>
    <submittedName>
        <fullName evidence="2">2-deoxystreptamine N-acetyl-D-glucosaminyltransferase</fullName>
        <ecNumber evidence="2">2.4.1.283</ecNumber>
    </submittedName>
</protein>
<organism evidence="2 3">
    <name type="scientific">Xenorhabdus beddingii</name>
    <dbReference type="NCBI Taxonomy" id="40578"/>
    <lineage>
        <taxon>Bacteria</taxon>
        <taxon>Pseudomonadati</taxon>
        <taxon>Pseudomonadota</taxon>
        <taxon>Gammaproteobacteria</taxon>
        <taxon>Enterobacterales</taxon>
        <taxon>Morganellaceae</taxon>
        <taxon>Xenorhabdus</taxon>
    </lineage>
</organism>
<evidence type="ECO:0000313" key="2">
    <source>
        <dbReference type="EMBL" id="OTA21859.1"/>
    </source>
</evidence>